<dbReference type="InterPro" id="IPR005368">
    <property type="entry name" value="UPF0175"/>
</dbReference>
<dbReference type="Pfam" id="PF03683">
    <property type="entry name" value="UPF0175"/>
    <property type="match status" value="1"/>
</dbReference>
<sequence>MKTLQIELPPEVSEDEARLLLAIKLYELGRLSLGQSAKLAGYSKRAFIELLGKYGVPVVAYPPEELREEVEG</sequence>
<reference evidence="2 3" key="1">
    <citation type="submission" date="2022-08" db="EMBL/GenBank/DDBJ databases">
        <title>Bacterial and archaeal communities from various locations to study Microbial Dark Matter (Phase II).</title>
        <authorList>
            <person name="Stepanauskas R."/>
        </authorList>
    </citation>
    <scope>NUCLEOTIDE SEQUENCE [LARGE SCALE GENOMIC DNA]</scope>
    <source>
        <strain evidence="2 3">PD1</strain>
    </source>
</reference>
<gene>
    <name evidence="2" type="ORF">M2350_003750</name>
</gene>
<dbReference type="RefSeq" id="WP_259102373.1">
    <property type="nucleotide sequence ID" value="NZ_CP130455.1"/>
</dbReference>
<dbReference type="Proteomes" id="UP001204798">
    <property type="component" value="Unassembled WGS sequence"/>
</dbReference>
<comment type="caution">
    <text evidence="2">The sequence shown here is derived from an EMBL/GenBank/DDBJ whole genome shotgun (WGS) entry which is preliminary data.</text>
</comment>
<organism evidence="2 3">
    <name type="scientific">Candidatus Fervidibacter sacchari</name>
    <dbReference type="NCBI Taxonomy" id="1448929"/>
    <lineage>
        <taxon>Bacteria</taxon>
        <taxon>Candidatus Fervidibacterota</taxon>
        <taxon>Candidatus Fervidibacter</taxon>
    </lineage>
</organism>
<keyword evidence="3" id="KW-1185">Reference proteome</keyword>
<dbReference type="PANTHER" id="PTHR37525">
    <property type="entry name" value="UPF0175 PROTEIN SSL1255"/>
    <property type="match status" value="1"/>
</dbReference>
<dbReference type="InterPro" id="IPR052264">
    <property type="entry name" value="UPF0175_domain"/>
</dbReference>
<proteinExistence type="inferred from homology"/>
<dbReference type="PANTHER" id="PTHR37525:SF1">
    <property type="entry name" value="UPF0175 PROTEIN SSL1255"/>
    <property type="match status" value="1"/>
</dbReference>
<evidence type="ECO:0000313" key="3">
    <source>
        <dbReference type="Proteomes" id="UP001204798"/>
    </source>
</evidence>
<protein>
    <submittedName>
        <fullName evidence="2">HTH domain antitoxin</fullName>
    </submittedName>
</protein>
<accession>A0ABT2ETL0</accession>
<evidence type="ECO:0000256" key="1">
    <source>
        <dbReference type="ARBA" id="ARBA00005651"/>
    </source>
</evidence>
<comment type="similarity">
    <text evidence="1">Belongs to the UPF0175 family.</text>
</comment>
<name>A0ABT2ETL0_9BACT</name>
<dbReference type="EMBL" id="JANUCP010000013">
    <property type="protein sequence ID" value="MCS3921301.1"/>
    <property type="molecule type" value="Genomic_DNA"/>
</dbReference>
<evidence type="ECO:0000313" key="2">
    <source>
        <dbReference type="EMBL" id="MCS3921301.1"/>
    </source>
</evidence>